<dbReference type="AlphaFoldDB" id="G4QLH1"/>
<evidence type="ECO:0000256" key="4">
    <source>
        <dbReference type="ARBA" id="ARBA00023080"/>
    </source>
</evidence>
<name>G4QLH1_GLANF</name>
<dbReference type="Gene3D" id="3.90.950.10">
    <property type="match status" value="1"/>
</dbReference>
<sequence>MDTNNEGLILASSSPYRKLQMARLGHQFTTQSPNIDETRLAGEPPLDLVKRLSYQKALAVQASFPNSTIIGSDQVAYMKEEGSSISLSDVKILTKPRTVANAIQQLSACSGKSVRFVTGLCCLSTQHDAEVIAEYVDVTFRELSEHEIENYINIEKPLDCAGSFKVEGLGITLFQKIESTDPNTLIGLPLIALNNILIGIGYNSLLK</sequence>
<comment type="cofactor">
    <cofactor evidence="5">
        <name>a divalent metal cation</name>
        <dbReference type="ChEBI" id="CHEBI:60240"/>
    </cofactor>
</comment>
<evidence type="ECO:0000256" key="3">
    <source>
        <dbReference type="ARBA" id="ARBA00022801"/>
    </source>
</evidence>
<dbReference type="InterPro" id="IPR029001">
    <property type="entry name" value="ITPase-like_fam"/>
</dbReference>
<dbReference type="HOGENOM" id="CLU_040416_1_0_6"/>
<protein>
    <recommendedName>
        <fullName evidence="5">7-methyl-GTP pyrophosphatase</fullName>
        <shortName evidence="5">m(7)GTP pyrophosphatase</shortName>
        <ecNumber evidence="5">3.6.1.-</ecNumber>
    </recommendedName>
</protein>
<keyword evidence="2 5" id="KW-0963">Cytoplasm</keyword>
<comment type="caution">
    <text evidence="5">Lacks conserved residue(s) required for the propagation of feature annotation.</text>
</comment>
<dbReference type="SUPFAM" id="SSF52972">
    <property type="entry name" value="ITPase-like"/>
    <property type="match status" value="1"/>
</dbReference>
<comment type="similarity">
    <text evidence="5">Belongs to the Maf family. YceF subfamily.</text>
</comment>
<reference evidence="6 7" key="1">
    <citation type="journal article" date="2011" name="J. Bacteriol.">
        <title>Complete genome sequence of seawater bacterium Glaciecola nitratireducens FR1064T.</title>
        <authorList>
            <person name="Bian F."/>
            <person name="Qin Q.L."/>
            <person name="Xie B.B."/>
            <person name="Shu Y.L."/>
            <person name="Zhang X.Y."/>
            <person name="Yu Y."/>
            <person name="Chen B."/>
            <person name="Chen X.L."/>
            <person name="Zhou B.C."/>
            <person name="Zhang Y.Z."/>
        </authorList>
    </citation>
    <scope>NUCLEOTIDE SEQUENCE [LARGE SCALE GENOMIC DNA]</scope>
    <source>
        <strain evidence="7">JCM 12485 / KCTC 12276 / FR1064</strain>
    </source>
</reference>
<feature type="site" description="Important for substrate specificity" evidence="5">
    <location>
        <position position="16"/>
    </location>
</feature>
<evidence type="ECO:0000256" key="5">
    <source>
        <dbReference type="HAMAP-Rule" id="MF_00528"/>
    </source>
</evidence>
<feature type="site" description="Important for substrate specificity" evidence="5">
    <location>
        <position position="74"/>
    </location>
</feature>
<evidence type="ECO:0000256" key="1">
    <source>
        <dbReference type="ARBA" id="ARBA00004496"/>
    </source>
</evidence>
<accession>G4QLH1</accession>
<dbReference type="eggNOG" id="COG0424">
    <property type="taxonomic scope" value="Bacteria"/>
</dbReference>
<dbReference type="PANTHER" id="PTHR43213:SF10">
    <property type="entry name" value="7-METHYL-GTP PYROPHOSPHATASE"/>
    <property type="match status" value="1"/>
</dbReference>
<keyword evidence="3 5" id="KW-0378">Hydrolase</keyword>
<dbReference type="EMBL" id="CP003060">
    <property type="protein sequence ID" value="AEP29838.1"/>
    <property type="molecule type" value="Genomic_DNA"/>
</dbReference>
<dbReference type="HAMAP" id="MF_00528">
    <property type="entry name" value="Maf"/>
    <property type="match status" value="1"/>
</dbReference>
<dbReference type="InterPro" id="IPR003697">
    <property type="entry name" value="Maf-like"/>
</dbReference>
<dbReference type="EC" id="3.6.1.-" evidence="5"/>
<organism evidence="6 7">
    <name type="scientific">Glaciecola nitratireducens (strain JCM 12485 / KCTC 12276 / FR1064)</name>
    <dbReference type="NCBI Taxonomy" id="1085623"/>
    <lineage>
        <taxon>Bacteria</taxon>
        <taxon>Pseudomonadati</taxon>
        <taxon>Pseudomonadota</taxon>
        <taxon>Gammaproteobacteria</taxon>
        <taxon>Alteromonadales</taxon>
        <taxon>Alteromonadaceae</taxon>
        <taxon>Brumicola</taxon>
    </lineage>
</organism>
<dbReference type="Pfam" id="PF02545">
    <property type="entry name" value="Maf"/>
    <property type="match status" value="1"/>
</dbReference>
<dbReference type="OrthoDB" id="9813694at2"/>
<feature type="active site" description="Proton acceptor" evidence="5">
    <location>
        <position position="73"/>
    </location>
</feature>
<dbReference type="PIRSF" id="PIRSF006305">
    <property type="entry name" value="Maf"/>
    <property type="match status" value="1"/>
</dbReference>
<keyword evidence="7" id="KW-1185">Reference proteome</keyword>
<comment type="function">
    <text evidence="5">Nucleoside triphosphate pyrophosphatase that hydrolyzes 7-methyl-GTP (m(7)GTP). May have a dual role in cell division arrest and in preventing the incorporation of modified nucleotides into cellular nucleic acids.</text>
</comment>
<proteinExistence type="inferred from homology"/>
<dbReference type="Proteomes" id="UP000009282">
    <property type="component" value="Chromosome"/>
</dbReference>
<dbReference type="GO" id="GO:0047429">
    <property type="term" value="F:nucleoside triphosphate diphosphatase activity"/>
    <property type="evidence" value="ECO:0007669"/>
    <property type="project" value="InterPro"/>
</dbReference>
<dbReference type="RefSeq" id="WP_014108712.1">
    <property type="nucleotide sequence ID" value="NC_016041.1"/>
</dbReference>
<evidence type="ECO:0000313" key="7">
    <source>
        <dbReference type="Proteomes" id="UP000009282"/>
    </source>
</evidence>
<dbReference type="STRING" id="1085623.GNIT_1725"/>
<comment type="catalytic activity">
    <reaction evidence="5">
        <text>N(7)-methyl-GTP + H2O = N(7)-methyl-GMP + diphosphate + H(+)</text>
        <dbReference type="Rhea" id="RHEA:58744"/>
        <dbReference type="ChEBI" id="CHEBI:15377"/>
        <dbReference type="ChEBI" id="CHEBI:15378"/>
        <dbReference type="ChEBI" id="CHEBI:33019"/>
        <dbReference type="ChEBI" id="CHEBI:58285"/>
        <dbReference type="ChEBI" id="CHEBI:87133"/>
    </reaction>
</comment>
<dbReference type="KEGG" id="gni:GNIT_1725"/>
<dbReference type="CDD" id="cd00555">
    <property type="entry name" value="Maf"/>
    <property type="match status" value="1"/>
</dbReference>
<evidence type="ECO:0000256" key="2">
    <source>
        <dbReference type="ARBA" id="ARBA00022490"/>
    </source>
</evidence>
<gene>
    <name evidence="6" type="ordered locus">GNIT_1725</name>
</gene>
<dbReference type="PANTHER" id="PTHR43213">
    <property type="entry name" value="BIFUNCTIONAL DTTP/UTP PYROPHOSPHATASE/METHYLTRANSFERASE PROTEIN-RELATED"/>
    <property type="match status" value="1"/>
</dbReference>
<feature type="site" description="Important for substrate specificity" evidence="5">
    <location>
        <position position="167"/>
    </location>
</feature>
<dbReference type="GO" id="GO:0009117">
    <property type="term" value="P:nucleotide metabolic process"/>
    <property type="evidence" value="ECO:0007669"/>
    <property type="project" value="UniProtKB-KW"/>
</dbReference>
<dbReference type="GO" id="GO:0005737">
    <property type="term" value="C:cytoplasm"/>
    <property type="evidence" value="ECO:0007669"/>
    <property type="project" value="UniProtKB-SubCell"/>
</dbReference>
<dbReference type="NCBIfam" id="TIGR00172">
    <property type="entry name" value="maf"/>
    <property type="match status" value="1"/>
</dbReference>
<evidence type="ECO:0000313" key="6">
    <source>
        <dbReference type="EMBL" id="AEP29838.1"/>
    </source>
</evidence>
<comment type="subcellular location">
    <subcellularLocation>
        <location evidence="1 5">Cytoplasm</location>
    </subcellularLocation>
</comment>
<keyword evidence="4 5" id="KW-0546">Nucleotide metabolism</keyword>